<comment type="subcellular location">
    <subcellularLocation>
        <location evidence="1 6">Secreted</location>
        <location evidence="1 6">Cell wall</location>
    </subcellularLocation>
</comment>
<reference evidence="7 8" key="1">
    <citation type="submission" date="2019-01" db="EMBL/GenBank/DDBJ databases">
        <title>Draft genome sequence of Psathyrella aberdarensis IHI B618.</title>
        <authorList>
            <person name="Buettner E."/>
            <person name="Kellner H."/>
        </authorList>
    </citation>
    <scope>NUCLEOTIDE SEQUENCE [LARGE SCALE GENOMIC DNA]</scope>
    <source>
        <strain evidence="7 8">IHI B618</strain>
    </source>
</reference>
<evidence type="ECO:0000313" key="7">
    <source>
        <dbReference type="EMBL" id="RXW22353.1"/>
    </source>
</evidence>
<dbReference type="AlphaFoldDB" id="A0A4Q2DQM7"/>
<dbReference type="OrthoDB" id="4225815at2759"/>
<comment type="similarity">
    <text evidence="2 6">Belongs to the fungal hydrophobin family.</text>
</comment>
<evidence type="ECO:0000256" key="4">
    <source>
        <dbReference type="ARBA" id="ARBA00022525"/>
    </source>
</evidence>
<evidence type="ECO:0000256" key="1">
    <source>
        <dbReference type="ARBA" id="ARBA00004191"/>
    </source>
</evidence>
<feature type="chain" id="PRO_5021044078" description="Hydrophobin" evidence="6">
    <location>
        <begin position="18"/>
        <end position="113"/>
    </location>
</feature>
<dbReference type="Proteomes" id="UP000290288">
    <property type="component" value="Unassembled WGS sequence"/>
</dbReference>
<dbReference type="GO" id="GO:0005199">
    <property type="term" value="F:structural constituent of cell wall"/>
    <property type="evidence" value="ECO:0007669"/>
    <property type="project" value="InterPro"/>
</dbReference>
<name>A0A4Q2DQM7_9AGAR</name>
<evidence type="ECO:0000256" key="2">
    <source>
        <dbReference type="ARBA" id="ARBA00010446"/>
    </source>
</evidence>
<proteinExistence type="inferred from homology"/>
<evidence type="ECO:0000313" key="8">
    <source>
        <dbReference type="Proteomes" id="UP000290288"/>
    </source>
</evidence>
<feature type="signal peptide" evidence="6">
    <location>
        <begin position="1"/>
        <end position="17"/>
    </location>
</feature>
<dbReference type="CDD" id="cd23507">
    <property type="entry name" value="hydrophobin_I"/>
    <property type="match status" value="1"/>
</dbReference>
<organism evidence="7 8">
    <name type="scientific">Candolleomyces aberdarensis</name>
    <dbReference type="NCBI Taxonomy" id="2316362"/>
    <lineage>
        <taxon>Eukaryota</taxon>
        <taxon>Fungi</taxon>
        <taxon>Dikarya</taxon>
        <taxon>Basidiomycota</taxon>
        <taxon>Agaricomycotina</taxon>
        <taxon>Agaricomycetes</taxon>
        <taxon>Agaricomycetidae</taxon>
        <taxon>Agaricales</taxon>
        <taxon>Agaricineae</taxon>
        <taxon>Psathyrellaceae</taxon>
        <taxon>Candolleomyces</taxon>
    </lineage>
</organism>
<keyword evidence="6" id="KW-0732">Signal</keyword>
<keyword evidence="5 6" id="KW-1015">Disulfide bond</keyword>
<evidence type="ECO:0000256" key="3">
    <source>
        <dbReference type="ARBA" id="ARBA00022512"/>
    </source>
</evidence>
<sequence>MQFKVLIALALATVAIAAPSGGLPTPIPASQCNTGPIQCCDSLQTAGAPAVASLLTALGVVVQDVNVPVGVTCSPISVIGVPGNSCSAQAVCCERNGFNGVVAIGCTPVDLNL</sequence>
<keyword evidence="3 6" id="KW-0134">Cell wall</keyword>
<comment type="caution">
    <text evidence="7">The sequence shown here is derived from an EMBL/GenBank/DDBJ whole genome shotgun (WGS) entry which is preliminary data.</text>
</comment>
<protein>
    <recommendedName>
        <fullName evidence="6">Hydrophobin</fullName>
    </recommendedName>
</protein>
<keyword evidence="4 6" id="KW-0964">Secreted</keyword>
<dbReference type="EMBL" id="SDEE01000074">
    <property type="protein sequence ID" value="RXW22353.1"/>
    <property type="molecule type" value="Genomic_DNA"/>
</dbReference>
<accession>A0A4Q2DQM7</accession>
<dbReference type="GO" id="GO:0009277">
    <property type="term" value="C:fungal-type cell wall"/>
    <property type="evidence" value="ECO:0007669"/>
    <property type="project" value="InterPro"/>
</dbReference>
<keyword evidence="8" id="KW-1185">Reference proteome</keyword>
<evidence type="ECO:0000256" key="6">
    <source>
        <dbReference type="RuleBase" id="RU365009"/>
    </source>
</evidence>
<dbReference type="InterPro" id="IPR001338">
    <property type="entry name" value="Class_I_Hydrophobin"/>
</dbReference>
<evidence type="ECO:0000256" key="5">
    <source>
        <dbReference type="ARBA" id="ARBA00023157"/>
    </source>
</evidence>
<gene>
    <name evidence="7" type="ORF">EST38_g3479</name>
</gene>
<dbReference type="STRING" id="2316362.A0A4Q2DQM7"/>
<dbReference type="SMART" id="SM00075">
    <property type="entry name" value="HYDRO"/>
    <property type="match status" value="1"/>
</dbReference>
<dbReference type="Pfam" id="PF01185">
    <property type="entry name" value="Hydrophobin"/>
    <property type="match status" value="1"/>
</dbReference>